<dbReference type="Proteomes" id="UP000054843">
    <property type="component" value="Unassembled WGS sequence"/>
</dbReference>
<reference evidence="2 3" key="1">
    <citation type="submission" date="2015-01" db="EMBL/GenBank/DDBJ databases">
        <title>Evolution of Trichinella species and genotypes.</title>
        <authorList>
            <person name="Korhonen P.K."/>
            <person name="Edoardo P."/>
            <person name="Giuseppe L.R."/>
            <person name="Gasser R.B."/>
        </authorList>
    </citation>
    <scope>NUCLEOTIDE SEQUENCE [LARGE SCALE GENOMIC DNA]</scope>
    <source>
        <strain evidence="2">ISS1980</strain>
    </source>
</reference>
<gene>
    <name evidence="2" type="ORF">T10_5880</name>
</gene>
<accession>A0A0V1N597</accession>
<keyword evidence="1" id="KW-0812">Transmembrane</keyword>
<keyword evidence="3" id="KW-1185">Reference proteome</keyword>
<evidence type="ECO:0000313" key="3">
    <source>
        <dbReference type="Proteomes" id="UP000054843"/>
    </source>
</evidence>
<feature type="transmembrane region" description="Helical" evidence="1">
    <location>
        <begin position="12"/>
        <end position="28"/>
    </location>
</feature>
<keyword evidence="1" id="KW-0472">Membrane</keyword>
<proteinExistence type="predicted"/>
<comment type="caution">
    <text evidence="2">The sequence shown here is derived from an EMBL/GenBank/DDBJ whole genome shotgun (WGS) entry which is preliminary data.</text>
</comment>
<evidence type="ECO:0000256" key="1">
    <source>
        <dbReference type="SAM" id="Phobius"/>
    </source>
</evidence>
<name>A0A0V1N597_9BILA</name>
<protein>
    <submittedName>
        <fullName evidence="2">Uncharacterized protein</fullName>
    </submittedName>
</protein>
<sequence length="86" mass="9943">MVSRWKETFIKYFAAETFFIMILFIIVLKHNFKCRDLLKDAITLAFASTSLTEHQTLPHKSDIGKCIEITIFPPNIPLFYGVIFSA</sequence>
<evidence type="ECO:0000313" key="2">
    <source>
        <dbReference type="EMBL" id="KRZ79169.1"/>
    </source>
</evidence>
<keyword evidence="1" id="KW-1133">Transmembrane helix</keyword>
<dbReference type="AlphaFoldDB" id="A0A0V1N597"/>
<organism evidence="2 3">
    <name type="scientific">Trichinella papuae</name>
    <dbReference type="NCBI Taxonomy" id="268474"/>
    <lineage>
        <taxon>Eukaryota</taxon>
        <taxon>Metazoa</taxon>
        <taxon>Ecdysozoa</taxon>
        <taxon>Nematoda</taxon>
        <taxon>Enoplea</taxon>
        <taxon>Dorylaimia</taxon>
        <taxon>Trichinellida</taxon>
        <taxon>Trichinellidae</taxon>
        <taxon>Trichinella</taxon>
    </lineage>
</organism>
<dbReference type="EMBL" id="JYDO01000008">
    <property type="protein sequence ID" value="KRZ79169.1"/>
    <property type="molecule type" value="Genomic_DNA"/>
</dbReference>